<dbReference type="SMART" id="SM00220">
    <property type="entry name" value="S_TKc"/>
    <property type="match status" value="1"/>
</dbReference>
<evidence type="ECO:0000256" key="6">
    <source>
        <dbReference type="SAM" id="Phobius"/>
    </source>
</evidence>
<dbReference type="InterPro" id="IPR000719">
    <property type="entry name" value="Prot_kinase_dom"/>
</dbReference>
<dbReference type="EC" id="2.7.11.1" evidence="8"/>
<evidence type="ECO:0000256" key="1">
    <source>
        <dbReference type="ARBA" id="ARBA00022679"/>
    </source>
</evidence>
<comment type="caution">
    <text evidence="8">The sequence shown here is derived from an EMBL/GenBank/DDBJ whole genome shotgun (WGS) entry which is preliminary data.</text>
</comment>
<dbReference type="RefSeq" id="WP_289167363.1">
    <property type="nucleotide sequence ID" value="NZ_JASZZN010000035.1"/>
</dbReference>
<organism evidence="8 9">
    <name type="scientific">Roseiconus lacunae</name>
    <dbReference type="NCBI Taxonomy" id="2605694"/>
    <lineage>
        <taxon>Bacteria</taxon>
        <taxon>Pseudomonadati</taxon>
        <taxon>Planctomycetota</taxon>
        <taxon>Planctomycetia</taxon>
        <taxon>Pirellulales</taxon>
        <taxon>Pirellulaceae</taxon>
        <taxon>Roseiconus</taxon>
    </lineage>
</organism>
<evidence type="ECO:0000313" key="8">
    <source>
        <dbReference type="EMBL" id="MDM4019263.1"/>
    </source>
</evidence>
<dbReference type="Gene3D" id="1.10.510.10">
    <property type="entry name" value="Transferase(Phosphotransferase) domain 1"/>
    <property type="match status" value="1"/>
</dbReference>
<gene>
    <name evidence="8" type="ORF">QTN89_27655</name>
</gene>
<dbReference type="EMBL" id="JASZZN010000035">
    <property type="protein sequence ID" value="MDM4019263.1"/>
    <property type="molecule type" value="Genomic_DNA"/>
</dbReference>
<dbReference type="PROSITE" id="PS00108">
    <property type="entry name" value="PROTEIN_KINASE_ST"/>
    <property type="match status" value="1"/>
</dbReference>
<keyword evidence="6" id="KW-1133">Transmembrane helix</keyword>
<evidence type="ECO:0000259" key="7">
    <source>
        <dbReference type="PROSITE" id="PS50011"/>
    </source>
</evidence>
<evidence type="ECO:0000256" key="4">
    <source>
        <dbReference type="ARBA" id="ARBA00022840"/>
    </source>
</evidence>
<dbReference type="PROSITE" id="PS50011">
    <property type="entry name" value="PROTEIN_KINASE_DOM"/>
    <property type="match status" value="1"/>
</dbReference>
<feature type="transmembrane region" description="Helical" evidence="6">
    <location>
        <begin position="540"/>
        <end position="562"/>
    </location>
</feature>
<dbReference type="PROSITE" id="PS00107">
    <property type="entry name" value="PROTEIN_KINASE_ATP"/>
    <property type="match status" value="1"/>
</dbReference>
<dbReference type="InterPro" id="IPR011009">
    <property type="entry name" value="Kinase-like_dom_sf"/>
</dbReference>
<evidence type="ECO:0000256" key="2">
    <source>
        <dbReference type="ARBA" id="ARBA00022741"/>
    </source>
</evidence>
<feature type="binding site" evidence="5">
    <location>
        <position position="174"/>
    </location>
    <ligand>
        <name>ATP</name>
        <dbReference type="ChEBI" id="CHEBI:30616"/>
    </ligand>
</feature>
<keyword evidence="6" id="KW-0812">Transmembrane</keyword>
<feature type="transmembrane region" description="Helical" evidence="6">
    <location>
        <begin position="446"/>
        <end position="470"/>
    </location>
</feature>
<dbReference type="InterPro" id="IPR008271">
    <property type="entry name" value="Ser/Thr_kinase_AS"/>
</dbReference>
<sequence length="593" mass="65639">MGPSEIPSGATPDAFLDQALAFQADRASRGLPHEFDMVLDRFPVLRGNADAELAVLYNHYRLTPSDDQAAKQRQLVEQFPHHAEALNRQISFGQIVDSCLGDEQASWTGADTIVESDAGHARQRQLSTPLKSLDQIGRFQIERLIGHGGMSSVYLALDTVIDREVAIKIPRPRKNGVQAFDERCFQEAKIAAKCEHPGLVDILEVGRWQEYFFLVTRFANRGDLATWMQEHPGPQPVAHVVELMHAVAEAVGHCHSLGVMHLDLKPANLLFTTDEHDPSSSGFFPGKIQVADFGLARLLDLDVSQTSTNLFGTLLYMSPEQIDGGRNQLSPTIDVFALGVILYQLLTGRHPFESTSTIVLMQRIHRGEHRGFEKGSDIPLDLQTICKTCLAIEPESRYRDARELAADLKRFQNREPIAGLPEPIYKKVRRWCRQEVRIEQAAMISAFGHGSIIIGFIAAVAIFACFEFSFPVSVPEIAIDSLKLTLFPHLPAMLISAAVLRGRWTWQWANVLIGLCTFGMVLITFISGESPVRRYAGEPFAFVTAHLLVLGIAFVTLLPQLASIPALIQLRKREAANGEAVNRSVSDSDTAPA</sequence>
<name>A0ABT7PRY1_9BACT</name>
<keyword evidence="9" id="KW-1185">Reference proteome</keyword>
<evidence type="ECO:0000256" key="5">
    <source>
        <dbReference type="PROSITE-ProRule" id="PRU10141"/>
    </source>
</evidence>
<dbReference type="InterPro" id="IPR017441">
    <property type="entry name" value="Protein_kinase_ATP_BS"/>
</dbReference>
<protein>
    <submittedName>
        <fullName evidence="8">Serine/threonine-protein kinase</fullName>
        <ecNumber evidence="8">2.7.11.1</ecNumber>
    </submittedName>
</protein>
<keyword evidence="1 8" id="KW-0808">Transferase</keyword>
<reference evidence="8 9" key="1">
    <citation type="submission" date="2023-06" db="EMBL/GenBank/DDBJ databases">
        <title>Roseiconus lacunae JC819 isolated from Gulf of Mannar region, Tamil Nadu.</title>
        <authorList>
            <person name="Pk S."/>
            <person name="Ch S."/>
            <person name="Ch V.R."/>
        </authorList>
    </citation>
    <scope>NUCLEOTIDE SEQUENCE [LARGE SCALE GENOMIC DNA]</scope>
    <source>
        <strain evidence="8 9">JC819</strain>
    </source>
</reference>
<keyword evidence="6" id="KW-0472">Membrane</keyword>
<keyword evidence="4 5" id="KW-0067">ATP-binding</keyword>
<dbReference type="CDD" id="cd14014">
    <property type="entry name" value="STKc_PknB_like"/>
    <property type="match status" value="1"/>
</dbReference>
<dbReference type="GO" id="GO:0004674">
    <property type="term" value="F:protein serine/threonine kinase activity"/>
    <property type="evidence" value="ECO:0007669"/>
    <property type="project" value="UniProtKB-EC"/>
</dbReference>
<accession>A0ABT7PRY1</accession>
<dbReference type="PANTHER" id="PTHR43289:SF6">
    <property type="entry name" value="SERINE_THREONINE-PROTEIN KINASE NEKL-3"/>
    <property type="match status" value="1"/>
</dbReference>
<feature type="transmembrane region" description="Helical" evidence="6">
    <location>
        <begin position="506"/>
        <end position="528"/>
    </location>
</feature>
<feature type="domain" description="Protein kinase" evidence="7">
    <location>
        <begin position="139"/>
        <end position="411"/>
    </location>
</feature>
<dbReference type="SUPFAM" id="SSF56112">
    <property type="entry name" value="Protein kinase-like (PK-like)"/>
    <property type="match status" value="1"/>
</dbReference>
<evidence type="ECO:0000256" key="3">
    <source>
        <dbReference type="ARBA" id="ARBA00022777"/>
    </source>
</evidence>
<dbReference type="Gene3D" id="3.30.200.20">
    <property type="entry name" value="Phosphorylase Kinase, domain 1"/>
    <property type="match status" value="1"/>
</dbReference>
<dbReference type="PANTHER" id="PTHR43289">
    <property type="entry name" value="MITOGEN-ACTIVATED PROTEIN KINASE KINASE KINASE 20-RELATED"/>
    <property type="match status" value="1"/>
</dbReference>
<dbReference type="Proteomes" id="UP001239462">
    <property type="component" value="Unassembled WGS sequence"/>
</dbReference>
<dbReference type="Pfam" id="PF00069">
    <property type="entry name" value="Pkinase"/>
    <property type="match status" value="1"/>
</dbReference>
<evidence type="ECO:0000313" key="9">
    <source>
        <dbReference type="Proteomes" id="UP001239462"/>
    </source>
</evidence>
<keyword evidence="3 8" id="KW-0418">Kinase</keyword>
<keyword evidence="2 5" id="KW-0547">Nucleotide-binding</keyword>
<proteinExistence type="predicted"/>